<dbReference type="Proteomes" id="UP001187192">
    <property type="component" value="Unassembled WGS sequence"/>
</dbReference>
<sequence>MRVQGLTPSVSACNALLDAIQRENEIRWAWCFYGVVIRNGVLPNRSTWSLITRIFCKNGKCERVARILDLGIYSLEMYNILLDSLSKSGNFGVAFDRLNEMCDRKLEPSFSTYSSILDGACRHENHEAVARIISIMIEKEIILNSSFCRYDLVIQKLCGLSRTYAAEMFMRKALNEKIGLEDATYGSLLRALCKEGRTETSIWLYHLISEKGVVLNDSTYKIFASVLLKEEQCEEVSDLLMDIISRGFSLCSSELSGFLAVLCRKRKWREAEELLNVVIDKGLLPDSFGCCALVEYYCSGKQVDLALTLHEKMKKLDISLDVKTYNVLLNGLVVLRRMEEAVRVFDYMRRHEKLSSAGFTIMIRGLCGVNELRKAMKLHDEMLKLGLKPDETTYKSLISLFK</sequence>
<proteinExistence type="inferred from homology"/>
<comment type="caution">
    <text evidence="4">The sequence shown here is derived from an EMBL/GenBank/DDBJ whole genome shotgun (WGS) entry which is preliminary data.</text>
</comment>
<evidence type="ECO:0008006" key="6">
    <source>
        <dbReference type="Google" id="ProtNLM"/>
    </source>
</evidence>
<keyword evidence="5" id="KW-1185">Reference proteome</keyword>
<dbReference type="InterPro" id="IPR011990">
    <property type="entry name" value="TPR-like_helical_dom_sf"/>
</dbReference>
<dbReference type="InterPro" id="IPR002885">
    <property type="entry name" value="PPR_rpt"/>
</dbReference>
<organism evidence="4 5">
    <name type="scientific">Ficus carica</name>
    <name type="common">Common fig</name>
    <dbReference type="NCBI Taxonomy" id="3494"/>
    <lineage>
        <taxon>Eukaryota</taxon>
        <taxon>Viridiplantae</taxon>
        <taxon>Streptophyta</taxon>
        <taxon>Embryophyta</taxon>
        <taxon>Tracheophyta</taxon>
        <taxon>Spermatophyta</taxon>
        <taxon>Magnoliopsida</taxon>
        <taxon>eudicotyledons</taxon>
        <taxon>Gunneridae</taxon>
        <taxon>Pentapetalae</taxon>
        <taxon>rosids</taxon>
        <taxon>fabids</taxon>
        <taxon>Rosales</taxon>
        <taxon>Moraceae</taxon>
        <taxon>Ficeae</taxon>
        <taxon>Ficus</taxon>
    </lineage>
</organism>
<dbReference type="NCBIfam" id="TIGR00756">
    <property type="entry name" value="PPR"/>
    <property type="match status" value="5"/>
</dbReference>
<evidence type="ECO:0000256" key="3">
    <source>
        <dbReference type="PROSITE-ProRule" id="PRU00708"/>
    </source>
</evidence>
<gene>
    <name evidence="4" type="ORF">TIFTF001_018973</name>
</gene>
<dbReference type="InterPro" id="IPR050872">
    <property type="entry name" value="PPR_P_subfamily"/>
</dbReference>
<reference evidence="4" key="1">
    <citation type="submission" date="2023-07" db="EMBL/GenBank/DDBJ databases">
        <title>draft genome sequence of fig (Ficus carica).</title>
        <authorList>
            <person name="Takahashi T."/>
            <person name="Nishimura K."/>
        </authorList>
    </citation>
    <scope>NUCLEOTIDE SEQUENCE</scope>
</reference>
<dbReference type="PROSITE" id="PS51375">
    <property type="entry name" value="PPR"/>
    <property type="match status" value="5"/>
</dbReference>
<protein>
    <recommendedName>
        <fullName evidence="6">Pentatricopeptide repeat-containing protein</fullName>
    </recommendedName>
</protein>
<evidence type="ECO:0000313" key="4">
    <source>
        <dbReference type="EMBL" id="GMN49824.1"/>
    </source>
</evidence>
<dbReference type="EMBL" id="BTGU01000032">
    <property type="protein sequence ID" value="GMN49824.1"/>
    <property type="molecule type" value="Genomic_DNA"/>
</dbReference>
<dbReference type="PANTHER" id="PTHR46128">
    <property type="entry name" value="MITOCHONDRIAL GROUP I INTRON SPLICING FACTOR CCM1"/>
    <property type="match status" value="1"/>
</dbReference>
<dbReference type="PANTHER" id="PTHR46128:SF351">
    <property type="entry name" value="PENTACOTRIPEPTIDE-REPEAT REGION OF PRORP DOMAIN-CONTAINING PROTEIN"/>
    <property type="match status" value="1"/>
</dbReference>
<feature type="repeat" description="PPR" evidence="3">
    <location>
        <begin position="321"/>
        <end position="351"/>
    </location>
</feature>
<dbReference type="Gene3D" id="1.25.40.10">
    <property type="entry name" value="Tetratricopeptide repeat domain"/>
    <property type="match status" value="4"/>
</dbReference>
<feature type="repeat" description="PPR" evidence="3">
    <location>
        <begin position="355"/>
        <end position="389"/>
    </location>
</feature>
<feature type="repeat" description="PPR" evidence="3">
    <location>
        <begin position="286"/>
        <end position="320"/>
    </location>
</feature>
<dbReference type="Pfam" id="PF13041">
    <property type="entry name" value="PPR_2"/>
    <property type="match status" value="3"/>
</dbReference>
<feature type="repeat" description="PPR" evidence="3">
    <location>
        <begin position="181"/>
        <end position="215"/>
    </location>
</feature>
<evidence type="ECO:0000256" key="1">
    <source>
        <dbReference type="ARBA" id="ARBA00007626"/>
    </source>
</evidence>
<evidence type="ECO:0000256" key="2">
    <source>
        <dbReference type="ARBA" id="ARBA00022737"/>
    </source>
</evidence>
<comment type="similarity">
    <text evidence="1">Belongs to the PPR family. P subfamily.</text>
</comment>
<accession>A0AA88DJB7</accession>
<feature type="repeat" description="PPR" evidence="3">
    <location>
        <begin position="74"/>
        <end position="108"/>
    </location>
</feature>
<dbReference type="Pfam" id="PF01535">
    <property type="entry name" value="PPR"/>
    <property type="match status" value="2"/>
</dbReference>
<name>A0AA88DJB7_FICCA</name>
<evidence type="ECO:0000313" key="5">
    <source>
        <dbReference type="Proteomes" id="UP001187192"/>
    </source>
</evidence>
<keyword evidence="2" id="KW-0677">Repeat</keyword>
<dbReference type="AlphaFoldDB" id="A0AA88DJB7"/>